<reference evidence="3" key="1">
    <citation type="journal article" date="2019" name="Int. J. Syst. Evol. Microbiol.">
        <title>The Global Catalogue of Microorganisms (GCM) 10K type strain sequencing project: providing services to taxonomists for standard genome sequencing and annotation.</title>
        <authorList>
            <consortium name="The Broad Institute Genomics Platform"/>
            <consortium name="The Broad Institute Genome Sequencing Center for Infectious Disease"/>
            <person name="Wu L."/>
            <person name="Ma J."/>
        </authorList>
    </citation>
    <scope>NUCLEOTIDE SEQUENCE [LARGE SCALE GENOMIC DNA]</scope>
    <source>
        <strain evidence="3">CGMCC 1.12702</strain>
    </source>
</reference>
<feature type="signal peptide" evidence="1">
    <location>
        <begin position="1"/>
        <end position="19"/>
    </location>
</feature>
<keyword evidence="3" id="KW-1185">Reference proteome</keyword>
<dbReference type="EMBL" id="JBHUGS010000002">
    <property type="protein sequence ID" value="MFD1951018.1"/>
    <property type="molecule type" value="Genomic_DNA"/>
</dbReference>
<evidence type="ECO:0000256" key="1">
    <source>
        <dbReference type="SAM" id="SignalP"/>
    </source>
</evidence>
<organism evidence="2 3">
    <name type="scientific">Sphingomonas arantia</name>
    <dbReference type="NCBI Taxonomy" id="1460676"/>
    <lineage>
        <taxon>Bacteria</taxon>
        <taxon>Pseudomonadati</taxon>
        <taxon>Pseudomonadota</taxon>
        <taxon>Alphaproteobacteria</taxon>
        <taxon>Sphingomonadales</taxon>
        <taxon>Sphingomonadaceae</taxon>
        <taxon>Sphingomonas</taxon>
    </lineage>
</organism>
<keyword evidence="1" id="KW-0732">Signal</keyword>
<dbReference type="SUPFAM" id="SSF50346">
    <property type="entry name" value="PRC-barrel domain"/>
    <property type="match status" value="1"/>
</dbReference>
<dbReference type="Proteomes" id="UP001597400">
    <property type="component" value="Unassembled WGS sequence"/>
</dbReference>
<comment type="caution">
    <text evidence="2">The sequence shown here is derived from an EMBL/GenBank/DDBJ whole genome shotgun (WGS) entry which is preliminary data.</text>
</comment>
<feature type="chain" id="PRO_5046126208" description="PRC-barrel domain-containing protein" evidence="1">
    <location>
        <begin position="20"/>
        <end position="194"/>
    </location>
</feature>
<gene>
    <name evidence="2" type="ORF">ACFSGX_09600</name>
</gene>
<proteinExistence type="predicted"/>
<name>A0ABW4TY45_9SPHN</name>
<dbReference type="InterPro" id="IPR011033">
    <property type="entry name" value="PRC_barrel-like_sf"/>
</dbReference>
<evidence type="ECO:0008006" key="4">
    <source>
        <dbReference type="Google" id="ProtNLM"/>
    </source>
</evidence>
<evidence type="ECO:0000313" key="2">
    <source>
        <dbReference type="EMBL" id="MFD1951018.1"/>
    </source>
</evidence>
<dbReference type="RefSeq" id="WP_380929421.1">
    <property type="nucleotide sequence ID" value="NZ_JBHUGS010000002.1"/>
</dbReference>
<accession>A0ABW4TY45</accession>
<evidence type="ECO:0000313" key="3">
    <source>
        <dbReference type="Proteomes" id="UP001597400"/>
    </source>
</evidence>
<protein>
    <recommendedName>
        <fullName evidence="4">PRC-barrel domain-containing protein</fullName>
    </recommendedName>
</protein>
<sequence>MKSILIFAGLATLAGGAQAQTTTAPAAGSATTATAPASAAASVKVGATVTDTSGGTVGTIKSIEGDLAVLSTGTVEVRLPLTSFAAGANGPVIALTKSQVESAASGATAERQAKLSAQIKAGTTVMDASGGTVGKIEAVDGEFATVATTKNKVKLPVSSFAAGANGPVIGMTAAELDAAAAKAAPAAAATTTGN</sequence>